<dbReference type="Pfam" id="PF25164">
    <property type="entry name" value="CoiA_N"/>
    <property type="match status" value="1"/>
</dbReference>
<sequence length="387" mass="44746">MYILTACMNNDKMFTITRNTTKDQLLLLRNTSKFTCPQCEAPLRLKIGKVVTPHFAHIVLTQCLTSFSERETPTHLIGKQHLAEFFTRVGCKVSVEAYLPKISQRPDLLVRNKRNTFAIEFQCSVIPIDDIEKRNVGYLRIKIPSIWLLRTPPTIPMNAPGISVIKLSKFIQAFMKNLPSSGNTIITYDPTTAKFIYISQLIHISGTSFLAKIRALSIEQQTFPFAQIKILTKEEREDYWNLFQYKRLKYLQNRIHSSPFGVKDRLLKLCYENKIRPEDLPLHIGFPIQDSQVIQAHLVEWQLALISALRKLHIQVNDITETWIESFILMQCKFTDLVKAKAVIKCYCHFLHMLDYNSVNPINSIVVSESKLLELFEEVIVANRCEN</sequence>
<dbReference type="EMBL" id="JBHSRI010000002">
    <property type="protein sequence ID" value="MFC6038076.1"/>
    <property type="molecule type" value="Genomic_DNA"/>
</dbReference>
<gene>
    <name evidence="3" type="ORF">ACFPYN_01290</name>
</gene>
<feature type="domain" description="Competence protein CoiA nuclease-like" evidence="1">
    <location>
        <begin position="71"/>
        <end position="223"/>
    </location>
</feature>
<protein>
    <submittedName>
        <fullName evidence="3">Competence protein CoiA</fullName>
    </submittedName>
</protein>
<dbReference type="PIRSF" id="PIRSF007487">
    <property type="entry name" value="Competence-induced_CoiA_bac"/>
    <property type="match status" value="1"/>
</dbReference>
<reference evidence="4" key="1">
    <citation type="journal article" date="2019" name="Int. J. Syst. Evol. Microbiol.">
        <title>The Global Catalogue of Microorganisms (GCM) 10K type strain sequencing project: providing services to taxonomists for standard genome sequencing and annotation.</title>
        <authorList>
            <consortium name="The Broad Institute Genomics Platform"/>
            <consortium name="The Broad Institute Genome Sequencing Center for Infectious Disease"/>
            <person name="Wu L."/>
            <person name="Ma J."/>
        </authorList>
    </citation>
    <scope>NUCLEOTIDE SEQUENCE [LARGE SCALE GENOMIC DNA]</scope>
    <source>
        <strain evidence="4">CCUG 54527</strain>
    </source>
</reference>
<proteinExistence type="predicted"/>
<dbReference type="Pfam" id="PF06054">
    <property type="entry name" value="CoiA_nuc"/>
    <property type="match status" value="1"/>
</dbReference>
<accession>A0ABW1L4G8</accession>
<evidence type="ECO:0000259" key="1">
    <source>
        <dbReference type="Pfam" id="PF06054"/>
    </source>
</evidence>
<name>A0ABW1L4G8_9BACL</name>
<evidence type="ECO:0000259" key="2">
    <source>
        <dbReference type="Pfam" id="PF25164"/>
    </source>
</evidence>
<dbReference type="RefSeq" id="WP_377732074.1">
    <property type="nucleotide sequence ID" value="NZ_JBHSRI010000002.1"/>
</dbReference>
<evidence type="ECO:0000313" key="3">
    <source>
        <dbReference type="EMBL" id="MFC6038076.1"/>
    </source>
</evidence>
<keyword evidence="4" id="KW-1185">Reference proteome</keyword>
<dbReference type="InterPro" id="IPR057253">
    <property type="entry name" value="CoiA-like_N"/>
</dbReference>
<comment type="caution">
    <text evidence="3">The sequence shown here is derived from an EMBL/GenBank/DDBJ whole genome shotgun (WGS) entry which is preliminary data.</text>
</comment>
<dbReference type="InterPro" id="IPR021176">
    <property type="entry name" value="Competence-induced_CoiA"/>
</dbReference>
<evidence type="ECO:0000313" key="4">
    <source>
        <dbReference type="Proteomes" id="UP001596170"/>
    </source>
</evidence>
<dbReference type="Proteomes" id="UP001596170">
    <property type="component" value="Unassembled WGS sequence"/>
</dbReference>
<organism evidence="3 4">
    <name type="scientific">Paenisporosarcina macmurdoensis</name>
    <dbReference type="NCBI Taxonomy" id="212659"/>
    <lineage>
        <taxon>Bacteria</taxon>
        <taxon>Bacillati</taxon>
        <taxon>Bacillota</taxon>
        <taxon>Bacilli</taxon>
        <taxon>Bacillales</taxon>
        <taxon>Caryophanaceae</taxon>
        <taxon>Paenisporosarcina</taxon>
    </lineage>
</organism>
<dbReference type="InterPro" id="IPR010330">
    <property type="entry name" value="CoiA_nuc"/>
</dbReference>
<feature type="domain" description="Competence protein CoiA-like N-terminal" evidence="2">
    <location>
        <begin position="19"/>
        <end position="65"/>
    </location>
</feature>